<accession>A0A1I6ZWR9</accession>
<dbReference type="eggNOG" id="ENOG5032R52">
    <property type="taxonomic scope" value="Bacteria"/>
</dbReference>
<dbReference type="Proteomes" id="UP000182466">
    <property type="component" value="Unassembled WGS sequence"/>
</dbReference>
<dbReference type="AlphaFoldDB" id="A0A1I6ZWR9"/>
<dbReference type="Gene3D" id="1.25.40.10">
    <property type="entry name" value="Tetratricopeptide repeat domain"/>
    <property type="match status" value="1"/>
</dbReference>
<feature type="transmembrane region" description="Helical" evidence="1">
    <location>
        <begin position="184"/>
        <end position="203"/>
    </location>
</feature>
<keyword evidence="1" id="KW-0812">Transmembrane</keyword>
<evidence type="ECO:0000313" key="2">
    <source>
        <dbReference type="EMBL" id="SFT67086.1"/>
    </source>
</evidence>
<evidence type="ECO:0000256" key="1">
    <source>
        <dbReference type="SAM" id="Phobius"/>
    </source>
</evidence>
<dbReference type="RefSeq" id="WP_036050453.1">
    <property type="nucleotide sequence ID" value="NZ_FPAW01000005.1"/>
</dbReference>
<keyword evidence="3" id="KW-1185">Reference proteome</keyword>
<keyword evidence="1" id="KW-0472">Membrane</keyword>
<reference evidence="2 3" key="1">
    <citation type="submission" date="2016-10" db="EMBL/GenBank/DDBJ databases">
        <authorList>
            <person name="de Groot N.N."/>
        </authorList>
    </citation>
    <scope>NUCLEOTIDE SEQUENCE [LARGE SCALE GENOMIC DNA]</scope>
    <source>
        <strain evidence="2 3">CGMCC 1.10959</strain>
    </source>
</reference>
<sequence>MSLTIHPDPQHPAGGYAFLELPSGSLPDAPVSVAVFDSYGERWLAPHPEQGDRIDIGDAVWQADRVGFGPYEVHRHDGADWVRIGPEIVNRLDEYMPLRIEVDRQGYDVSWPDDVPPRAGAAVLGGLRPVARKMAEASADRLVGTRPADTLDPPEVEETVLVQPPIAEPTAPEPAGRRIRIGSLIWPLAVLMVAGAVAAWYLWPLPDDDQAGETEAEHCSLAALSAVAGGFTAIADAIRKCGADVSADTALRLVEEAAAQDDGDALLLFGTLYDGTRLDPRIETLVGLTFEDDPAKAAEYYARAAGAGAAGAQGHLADICQILSASTATLAKGAYDDFCS</sequence>
<protein>
    <submittedName>
        <fullName evidence="2">Uncharacterized protein</fullName>
    </submittedName>
</protein>
<proteinExistence type="predicted"/>
<dbReference type="EMBL" id="FPAW01000005">
    <property type="protein sequence ID" value="SFT67086.1"/>
    <property type="molecule type" value="Genomic_DNA"/>
</dbReference>
<dbReference type="InterPro" id="IPR011990">
    <property type="entry name" value="TPR-like_helical_dom_sf"/>
</dbReference>
<keyword evidence="1" id="KW-1133">Transmembrane helix</keyword>
<dbReference type="OrthoDB" id="7876085at2"/>
<dbReference type="STRING" id="999627.SAMN05216236_10529"/>
<gene>
    <name evidence="2" type="ORF">SAMN05216236_10529</name>
</gene>
<dbReference type="SUPFAM" id="SSF81901">
    <property type="entry name" value="HCP-like"/>
    <property type="match status" value="1"/>
</dbReference>
<evidence type="ECO:0000313" key="3">
    <source>
        <dbReference type="Proteomes" id="UP000182466"/>
    </source>
</evidence>
<organism evidence="2 3">
    <name type="scientific">Sedimentitalea nanhaiensis</name>
    <dbReference type="NCBI Taxonomy" id="999627"/>
    <lineage>
        <taxon>Bacteria</taxon>
        <taxon>Pseudomonadati</taxon>
        <taxon>Pseudomonadota</taxon>
        <taxon>Alphaproteobacteria</taxon>
        <taxon>Rhodobacterales</taxon>
        <taxon>Paracoccaceae</taxon>
        <taxon>Sedimentitalea</taxon>
    </lineage>
</organism>
<name>A0A1I6ZWR9_9RHOB</name>